<dbReference type="PROSITE" id="PS50082">
    <property type="entry name" value="WD_REPEATS_2"/>
    <property type="match status" value="3"/>
</dbReference>
<dbReference type="Pfam" id="PF23409">
    <property type="entry name" value="Beta-prop_EML"/>
    <property type="match status" value="1"/>
</dbReference>
<protein>
    <submittedName>
        <fullName evidence="10">EMAP like 2</fullName>
    </submittedName>
</protein>
<keyword evidence="11" id="KW-1185">Reference proteome</keyword>
<evidence type="ECO:0000313" key="11">
    <source>
        <dbReference type="Proteomes" id="UP000694559"/>
    </source>
</evidence>
<evidence type="ECO:0000256" key="1">
    <source>
        <dbReference type="ARBA" id="ARBA00004245"/>
    </source>
</evidence>
<evidence type="ECO:0000259" key="8">
    <source>
        <dbReference type="Pfam" id="PF23409"/>
    </source>
</evidence>
<keyword evidence="7" id="KW-1133">Transmembrane helix</keyword>
<evidence type="ECO:0000259" key="9">
    <source>
        <dbReference type="Pfam" id="PF23414"/>
    </source>
</evidence>
<dbReference type="Pfam" id="PF23414">
    <property type="entry name" value="Beta-prop_EML_2"/>
    <property type="match status" value="1"/>
</dbReference>
<organism evidence="10 11">
    <name type="scientific">Naja naja</name>
    <name type="common">Indian cobra</name>
    <dbReference type="NCBI Taxonomy" id="35670"/>
    <lineage>
        <taxon>Eukaryota</taxon>
        <taxon>Metazoa</taxon>
        <taxon>Chordata</taxon>
        <taxon>Craniata</taxon>
        <taxon>Vertebrata</taxon>
        <taxon>Euteleostomi</taxon>
        <taxon>Lepidosauria</taxon>
        <taxon>Squamata</taxon>
        <taxon>Bifurcata</taxon>
        <taxon>Unidentata</taxon>
        <taxon>Episquamata</taxon>
        <taxon>Toxicofera</taxon>
        <taxon>Serpentes</taxon>
        <taxon>Colubroidea</taxon>
        <taxon>Elapidae</taxon>
        <taxon>Elapinae</taxon>
        <taxon>Naja</taxon>
    </lineage>
</organism>
<keyword evidence="7" id="KW-0472">Membrane</keyword>
<dbReference type="GO" id="GO:0072686">
    <property type="term" value="C:mitotic spindle"/>
    <property type="evidence" value="ECO:0007669"/>
    <property type="project" value="TreeGrafter"/>
</dbReference>
<dbReference type="GO" id="GO:0005874">
    <property type="term" value="C:microtubule"/>
    <property type="evidence" value="ECO:0007669"/>
    <property type="project" value="UniProtKB-KW"/>
</dbReference>
<feature type="repeat" description="WD" evidence="6">
    <location>
        <begin position="551"/>
        <end position="586"/>
    </location>
</feature>
<keyword evidence="5" id="KW-0963">Cytoplasm</keyword>
<dbReference type="InterPro" id="IPR055439">
    <property type="entry name" value="Beta-prop_EML_1st"/>
</dbReference>
<keyword evidence="5" id="KW-0206">Cytoskeleton</keyword>
<evidence type="ECO:0000256" key="7">
    <source>
        <dbReference type="SAM" id="Phobius"/>
    </source>
</evidence>
<feature type="repeat" description="WD" evidence="6">
    <location>
        <begin position="439"/>
        <end position="480"/>
    </location>
</feature>
<reference evidence="10" key="2">
    <citation type="submission" date="2025-09" db="UniProtKB">
        <authorList>
            <consortium name="Ensembl"/>
        </authorList>
    </citation>
    <scope>IDENTIFICATION</scope>
</reference>
<dbReference type="GO" id="GO:0008017">
    <property type="term" value="F:microtubule binding"/>
    <property type="evidence" value="ECO:0007669"/>
    <property type="project" value="TreeGrafter"/>
</dbReference>
<dbReference type="PANTHER" id="PTHR13720">
    <property type="entry name" value="WD-40 REPEAT PROTEIN"/>
    <property type="match status" value="1"/>
</dbReference>
<gene>
    <name evidence="10" type="primary">EML2</name>
</gene>
<keyword evidence="7" id="KW-0812">Transmembrane</keyword>
<dbReference type="InterPro" id="IPR005108">
    <property type="entry name" value="HELP"/>
</dbReference>
<name>A0A8C6YBM4_NAJNA</name>
<keyword evidence="4" id="KW-0677">Repeat</keyword>
<comment type="subcellular location">
    <subcellularLocation>
        <location evidence="1">Cytoplasm</location>
        <location evidence="1">Cytoskeleton</location>
    </subcellularLocation>
</comment>
<dbReference type="GO" id="GO:0000226">
    <property type="term" value="P:microtubule cytoskeleton organization"/>
    <property type="evidence" value="ECO:0007669"/>
    <property type="project" value="TreeGrafter"/>
</dbReference>
<evidence type="ECO:0000256" key="5">
    <source>
        <dbReference type="ARBA" id="ARBA00023212"/>
    </source>
</evidence>
<evidence type="ECO:0000256" key="6">
    <source>
        <dbReference type="PROSITE-ProRule" id="PRU00221"/>
    </source>
</evidence>
<feature type="repeat" description="WD" evidence="6">
    <location>
        <begin position="332"/>
        <end position="373"/>
    </location>
</feature>
<accession>A0A8C6YBM4</accession>
<dbReference type="FunFam" id="2.130.10.10:FF:002220">
    <property type="entry name" value="EMAP-like 3"/>
    <property type="match status" value="1"/>
</dbReference>
<dbReference type="FunFam" id="2.130.10.10:FF:000320">
    <property type="entry name" value="echinoderm microtubule-associated protein-like 6"/>
    <property type="match status" value="1"/>
</dbReference>
<feature type="domain" description="EML-like second beta-propeller" evidence="9">
    <location>
        <begin position="381"/>
        <end position="585"/>
    </location>
</feature>
<dbReference type="PANTHER" id="PTHR13720:SF50">
    <property type="entry name" value="ECHINODERM MICROTUBULE-ASSOCIATED PROTEIN-LIKE 2"/>
    <property type="match status" value="1"/>
</dbReference>
<reference evidence="10" key="1">
    <citation type="submission" date="2025-08" db="UniProtKB">
        <authorList>
            <consortium name="Ensembl"/>
        </authorList>
    </citation>
    <scope>IDENTIFICATION</scope>
</reference>
<sequence>MFLRGRPIPMFVPDAVVATYSLDAKLELPHKKLKLDWVYGYRGRDCRSNLFLLPTGEIVYFVAAVAILYNVEEQRQRHYLGHTDDIKCLTVHPDMVTVATGQVAGTSKDGACPVSSCPAAPLSSAQNGGGLLCAVDDSNDHVLSVWDWQKEQKLADVKCSNESVLAATFHPTEPSLLITCGKSHIHFWTLEGSSLSKRQGIFEKHEKPKYVLCVAFTENGDTVTGDSGGNLYIWGKGLPRGPACGTGVPGAHEGGIFGLCVLRNGTILTGGGRDRRVVLWGRDYQKLQENEVPDGFGPVRTIAEGKGDSLFVGTTRNSVLQGSLPTGFSLLVQGHTEELWGLATHPSLDQFLTCGQDKQVHLWSVASHQPLWSKGVEDAALLDTETRDLVAIHTDGGEPISVVSFSPDGKYLALGSHDNFVYIYLVSEGGRKYSRVGKCSGHSSFITHLDWAFDSSCLVTNSGDYEILYWDPSTCRQVTSAEAVRNQEWATATCVLGFGVFGIWPEGADGTDINAVCRSHEGKLLASADDFGKVHLFSYPCCQPRAPSHTYSGHSSHVTNIAFLHDDSLLLSTGGVDTSVLQWRLV</sequence>
<keyword evidence="2 6" id="KW-0853">WD repeat</keyword>
<feature type="transmembrane region" description="Helical" evidence="7">
    <location>
        <begin position="50"/>
        <end position="69"/>
    </location>
</feature>
<proteinExistence type="predicted"/>
<dbReference type="PROSITE" id="PS50294">
    <property type="entry name" value="WD_REPEATS_REGION"/>
    <property type="match status" value="2"/>
</dbReference>
<dbReference type="SUPFAM" id="SSF82171">
    <property type="entry name" value="DPP6 N-terminal domain-like"/>
    <property type="match status" value="1"/>
</dbReference>
<dbReference type="OrthoDB" id="47802at2759"/>
<dbReference type="Gene3D" id="2.130.10.10">
    <property type="entry name" value="YVTN repeat-like/Quinoprotein amine dehydrogenase"/>
    <property type="match status" value="5"/>
</dbReference>
<evidence type="ECO:0000256" key="2">
    <source>
        <dbReference type="ARBA" id="ARBA00022574"/>
    </source>
</evidence>
<evidence type="ECO:0000256" key="3">
    <source>
        <dbReference type="ARBA" id="ARBA00022701"/>
    </source>
</evidence>
<dbReference type="InterPro" id="IPR015943">
    <property type="entry name" value="WD40/YVTN_repeat-like_dom_sf"/>
</dbReference>
<dbReference type="InterPro" id="IPR055442">
    <property type="entry name" value="Beta-prop_EML-like_2nd"/>
</dbReference>
<dbReference type="Proteomes" id="UP000694559">
    <property type="component" value="Unplaced"/>
</dbReference>
<feature type="domain" description="EML-like first beta-propeller" evidence="8">
    <location>
        <begin position="124"/>
        <end position="322"/>
    </location>
</feature>
<keyword evidence="3" id="KW-0493">Microtubule</keyword>
<dbReference type="GeneTree" id="ENSGT00940000153887"/>
<dbReference type="AlphaFoldDB" id="A0A8C6YBM4"/>
<evidence type="ECO:0000256" key="4">
    <source>
        <dbReference type="ARBA" id="ARBA00022737"/>
    </source>
</evidence>
<dbReference type="InterPro" id="IPR036322">
    <property type="entry name" value="WD40_repeat_dom_sf"/>
</dbReference>
<dbReference type="SUPFAM" id="SSF50978">
    <property type="entry name" value="WD40 repeat-like"/>
    <property type="match status" value="1"/>
</dbReference>
<dbReference type="Ensembl" id="ENSNNAT00000027861.1">
    <property type="protein sequence ID" value="ENSNNAP00000026580.1"/>
    <property type="gene ID" value="ENSNNAG00000011004.1"/>
</dbReference>
<dbReference type="SMART" id="SM00320">
    <property type="entry name" value="WD40"/>
    <property type="match status" value="9"/>
</dbReference>
<dbReference type="Pfam" id="PF00400">
    <property type="entry name" value="WD40"/>
    <property type="match status" value="2"/>
</dbReference>
<dbReference type="InterPro" id="IPR001680">
    <property type="entry name" value="WD40_rpt"/>
</dbReference>
<dbReference type="Pfam" id="PF03451">
    <property type="entry name" value="HELP"/>
    <property type="match status" value="1"/>
</dbReference>
<dbReference type="InterPro" id="IPR050630">
    <property type="entry name" value="WD_repeat_EMAP"/>
</dbReference>
<evidence type="ECO:0000313" key="10">
    <source>
        <dbReference type="Ensembl" id="ENSNNAP00000026580.1"/>
    </source>
</evidence>